<accession>A0A8J7HAX9</accession>
<reference evidence="1" key="1">
    <citation type="submission" date="2020-12" db="EMBL/GenBank/DDBJ databases">
        <title>M. sibirica DSM 26468T genome.</title>
        <authorList>
            <person name="Thieme N."/>
            <person name="Rettenmaier R."/>
            <person name="Zverlov V."/>
            <person name="Liebl W."/>
        </authorList>
    </citation>
    <scope>NUCLEOTIDE SEQUENCE</scope>
    <source>
        <strain evidence="1">DSM 26468</strain>
    </source>
</reference>
<comment type="caution">
    <text evidence="1">The sequence shown here is derived from an EMBL/GenBank/DDBJ whole genome shotgun (WGS) entry which is preliminary data.</text>
</comment>
<sequence>MTGAIEFLRKAKAICEIRGCIGVKDKCPAYNLCHTSAGKITDEADLVRKVMDYRLEDVDA</sequence>
<dbReference type="EMBL" id="JAEAGR010000013">
    <property type="protein sequence ID" value="MBH1941660.1"/>
    <property type="molecule type" value="Genomic_DNA"/>
</dbReference>
<proteinExistence type="predicted"/>
<dbReference type="AlphaFoldDB" id="A0A8J7HAX9"/>
<evidence type="ECO:0000313" key="2">
    <source>
        <dbReference type="Proteomes" id="UP000623269"/>
    </source>
</evidence>
<evidence type="ECO:0000313" key="1">
    <source>
        <dbReference type="EMBL" id="MBH1941660.1"/>
    </source>
</evidence>
<protein>
    <submittedName>
        <fullName evidence="1">Uncharacterized protein</fullName>
    </submittedName>
</protein>
<keyword evidence="2" id="KW-1185">Reference proteome</keyword>
<dbReference type="RefSeq" id="WP_197661905.1">
    <property type="nucleotide sequence ID" value="NZ_JAEAGR010000013.1"/>
</dbReference>
<gene>
    <name evidence="1" type="ORF">I5677_12225</name>
</gene>
<dbReference type="Proteomes" id="UP000623269">
    <property type="component" value="Unassembled WGS sequence"/>
</dbReference>
<name>A0A8J7HAX9_9FIRM</name>
<organism evidence="1 2">
    <name type="scientific">Mobilitalea sibirica</name>
    <dbReference type="NCBI Taxonomy" id="1462919"/>
    <lineage>
        <taxon>Bacteria</taxon>
        <taxon>Bacillati</taxon>
        <taxon>Bacillota</taxon>
        <taxon>Clostridia</taxon>
        <taxon>Lachnospirales</taxon>
        <taxon>Lachnospiraceae</taxon>
        <taxon>Mobilitalea</taxon>
    </lineage>
</organism>